<evidence type="ECO:0000259" key="7">
    <source>
        <dbReference type="Pfam" id="PF25954"/>
    </source>
</evidence>
<comment type="caution">
    <text evidence="10">The sequence shown here is derived from an EMBL/GenBank/DDBJ whole genome shotgun (WGS) entry which is preliminary data.</text>
</comment>
<dbReference type="SUPFAM" id="SSF111369">
    <property type="entry name" value="HlyD-like secretion proteins"/>
    <property type="match status" value="1"/>
</dbReference>
<feature type="domain" description="CzcB-like barrel-sandwich hybrid" evidence="8">
    <location>
        <begin position="157"/>
        <end position="302"/>
    </location>
</feature>
<reference evidence="10 11" key="1">
    <citation type="submission" date="2020-01" db="EMBL/GenBank/DDBJ databases">
        <authorList>
            <person name="Lee S.D."/>
        </authorList>
    </citation>
    <scope>NUCLEOTIDE SEQUENCE [LARGE SCALE GENOMIC DNA]</scope>
    <source>
        <strain evidence="10 11">SAP-35</strain>
    </source>
</reference>
<dbReference type="Proteomes" id="UP000666369">
    <property type="component" value="Unassembled WGS sequence"/>
</dbReference>
<dbReference type="Gene3D" id="2.40.420.20">
    <property type="match status" value="1"/>
</dbReference>
<comment type="similarity">
    <text evidence="1">Belongs to the membrane fusion protein (MFP) (TC 8.A.1) family.</text>
</comment>
<evidence type="ECO:0000259" key="9">
    <source>
        <dbReference type="Pfam" id="PF25975"/>
    </source>
</evidence>
<dbReference type="InterPro" id="IPR058648">
    <property type="entry name" value="HH_CzcB-like"/>
</dbReference>
<dbReference type="InterPro" id="IPR058792">
    <property type="entry name" value="Beta-barrel_RND_2"/>
</dbReference>
<dbReference type="RefSeq" id="WP_166098105.1">
    <property type="nucleotide sequence ID" value="NZ_JAADJT010000001.1"/>
</dbReference>
<dbReference type="Gene3D" id="1.10.287.470">
    <property type="entry name" value="Helix hairpin bin"/>
    <property type="match status" value="1"/>
</dbReference>
<evidence type="ECO:0000313" key="10">
    <source>
        <dbReference type="EMBL" id="NGZ83124.1"/>
    </source>
</evidence>
<evidence type="ECO:0000256" key="4">
    <source>
        <dbReference type="SAM" id="MobiDB-lite"/>
    </source>
</evidence>
<dbReference type="InterPro" id="IPR058647">
    <property type="entry name" value="BSH_CzcB-like"/>
</dbReference>
<dbReference type="Pfam" id="PF25893">
    <property type="entry name" value="HH_CzcB"/>
    <property type="match status" value="1"/>
</dbReference>
<feature type="domain" description="CzcB-like C-terminal circularly permuted SH3-like" evidence="9">
    <location>
        <begin position="387"/>
        <end position="447"/>
    </location>
</feature>
<dbReference type="Pfam" id="PF25975">
    <property type="entry name" value="CzcB_C"/>
    <property type="match status" value="1"/>
</dbReference>
<dbReference type="NCBIfam" id="TIGR01730">
    <property type="entry name" value="RND_mfp"/>
    <property type="match status" value="1"/>
</dbReference>
<dbReference type="EMBL" id="JAADJT010000001">
    <property type="protein sequence ID" value="NGZ83124.1"/>
    <property type="molecule type" value="Genomic_DNA"/>
</dbReference>
<feature type="transmembrane region" description="Helical" evidence="5">
    <location>
        <begin position="7"/>
        <end position="25"/>
    </location>
</feature>
<evidence type="ECO:0000256" key="3">
    <source>
        <dbReference type="SAM" id="Coils"/>
    </source>
</evidence>
<feature type="domain" description="CusB-like beta-barrel" evidence="7">
    <location>
        <begin position="305"/>
        <end position="380"/>
    </location>
</feature>
<keyword evidence="11" id="KW-1185">Reference proteome</keyword>
<keyword evidence="5" id="KW-0472">Membrane</keyword>
<evidence type="ECO:0000259" key="6">
    <source>
        <dbReference type="Pfam" id="PF25893"/>
    </source>
</evidence>
<keyword evidence="5" id="KW-0812">Transmembrane</keyword>
<sequence length="459" mass="47569">MTKKQTIAIAVMAAVGALLAVLMLLPKREAGEHADADHADAGHADATQAVNADADHAGASGHGHAAATHAASPDAAGPATGGEADAGHAGAAHAGAAGHADAVSAGAAGRPAAAQPEMIKLDDAQVKAAGIVLATAAPAKIGTAITLPGEIRFNEDRTAHVVPKLSGVVVSVSAELGENVKQGQVLAVVASSGLSDQRSELLSAQRRLALANTTFERERRLWQDKISAEQDYLQAKQAVNEAEIAVQNARQKLNAYGARPGTEGGQLNRLELRAPFSGVVMEKHLALGEAVKEDANVFTISDLSSVWAELAVPPRDLNRVRVGEMVVVRAAAFDVKADGKITYVGSLLGEQTRTAKARVALANPDRAWRPGLFVNVEVQAGQADVAVTVAANALQTVEDKPTLFIKTPSGFEVRHVATGRSDGRLTEVTQGLKAGERYAVANSFVLKAELGKGSTEHEH</sequence>
<feature type="domain" description="CzcB-like alpha-helical hairpin" evidence="6">
    <location>
        <begin position="196"/>
        <end position="255"/>
    </location>
</feature>
<accession>A0ABX0FF13</accession>
<proteinExistence type="inferred from homology"/>
<name>A0ABX0FF13_9BURK</name>
<dbReference type="Gene3D" id="2.40.30.170">
    <property type="match status" value="1"/>
</dbReference>
<dbReference type="InterPro" id="IPR051909">
    <property type="entry name" value="MFP_Cation_Efflux"/>
</dbReference>
<dbReference type="PANTHER" id="PTHR30097:SF4">
    <property type="entry name" value="SLR6042 PROTEIN"/>
    <property type="match status" value="1"/>
</dbReference>
<feature type="coiled-coil region" evidence="3">
    <location>
        <begin position="232"/>
        <end position="259"/>
    </location>
</feature>
<keyword evidence="2" id="KW-0813">Transport</keyword>
<evidence type="ECO:0000256" key="5">
    <source>
        <dbReference type="SAM" id="Phobius"/>
    </source>
</evidence>
<feature type="region of interest" description="Disordered" evidence="4">
    <location>
        <begin position="54"/>
        <end position="93"/>
    </location>
</feature>
<keyword evidence="5" id="KW-1133">Transmembrane helix</keyword>
<dbReference type="InterPro" id="IPR006143">
    <property type="entry name" value="RND_pump_MFP"/>
</dbReference>
<gene>
    <name evidence="10" type="ORF">GW587_02460</name>
</gene>
<dbReference type="InterPro" id="IPR058649">
    <property type="entry name" value="CzcB_C"/>
</dbReference>
<evidence type="ECO:0000313" key="11">
    <source>
        <dbReference type="Proteomes" id="UP000666369"/>
    </source>
</evidence>
<feature type="compositionally biased region" description="Low complexity" evidence="4">
    <location>
        <begin position="57"/>
        <end position="93"/>
    </location>
</feature>
<evidence type="ECO:0000256" key="1">
    <source>
        <dbReference type="ARBA" id="ARBA00009477"/>
    </source>
</evidence>
<dbReference type="PANTHER" id="PTHR30097">
    <property type="entry name" value="CATION EFFLUX SYSTEM PROTEIN CUSB"/>
    <property type="match status" value="1"/>
</dbReference>
<organism evidence="10 11">
    <name type="scientific">Duganella aceris</name>
    <dbReference type="NCBI Taxonomy" id="2703883"/>
    <lineage>
        <taxon>Bacteria</taxon>
        <taxon>Pseudomonadati</taxon>
        <taxon>Pseudomonadota</taxon>
        <taxon>Betaproteobacteria</taxon>
        <taxon>Burkholderiales</taxon>
        <taxon>Oxalobacteraceae</taxon>
        <taxon>Telluria group</taxon>
        <taxon>Duganella</taxon>
    </lineage>
</organism>
<evidence type="ECO:0000259" key="8">
    <source>
        <dbReference type="Pfam" id="PF25973"/>
    </source>
</evidence>
<evidence type="ECO:0000256" key="2">
    <source>
        <dbReference type="ARBA" id="ARBA00022448"/>
    </source>
</evidence>
<reference evidence="11" key="2">
    <citation type="submission" date="2023-07" db="EMBL/GenBank/DDBJ databases">
        <title>Duganella aceri sp. nov., isolated from tree sap.</title>
        <authorList>
            <person name="Kim I.S."/>
        </authorList>
    </citation>
    <scope>NUCLEOTIDE SEQUENCE [LARGE SCALE GENOMIC DNA]</scope>
    <source>
        <strain evidence="11">SAP-35</strain>
    </source>
</reference>
<dbReference type="Pfam" id="PF25973">
    <property type="entry name" value="BSH_CzcB"/>
    <property type="match status" value="1"/>
</dbReference>
<keyword evidence="3" id="KW-0175">Coiled coil</keyword>
<dbReference type="Pfam" id="PF25954">
    <property type="entry name" value="Beta-barrel_RND_2"/>
    <property type="match status" value="1"/>
</dbReference>
<protein>
    <submittedName>
        <fullName evidence="10">Efflux RND transporter periplasmic adaptor subunit</fullName>
    </submittedName>
</protein>